<sequence>MFLNELLLTNGHAEISTYFCDKSEFGIEDWARAYGC</sequence>
<name>A0A075HPY7_9ARCH</name>
<reference evidence="1" key="1">
    <citation type="journal article" date="2014" name="Genome Biol. Evol.">
        <title>Pangenome evidence for extensive interdomain horizontal transfer affecting lineage core and shell genes in uncultured planktonic thaumarchaeota and euryarchaeota.</title>
        <authorList>
            <person name="Deschamps P."/>
            <person name="Zivanovic Y."/>
            <person name="Moreira D."/>
            <person name="Rodriguez-Valera F."/>
            <person name="Lopez-Garcia P."/>
        </authorList>
    </citation>
    <scope>NUCLEOTIDE SEQUENCE</scope>
</reference>
<dbReference type="AlphaFoldDB" id="A0A075HPY7"/>
<protein>
    <submittedName>
        <fullName evidence="1">Uncharacterized protein</fullName>
    </submittedName>
</protein>
<organism evidence="1">
    <name type="scientific">uncultured marine thaumarchaeote KM3_82_G09</name>
    <dbReference type="NCBI Taxonomy" id="1456306"/>
    <lineage>
        <taxon>Archaea</taxon>
        <taxon>Nitrososphaerota</taxon>
        <taxon>environmental samples</taxon>
    </lineage>
</organism>
<accession>A0A075HPY7</accession>
<evidence type="ECO:0000313" key="1">
    <source>
        <dbReference type="EMBL" id="AIF18436.1"/>
    </source>
</evidence>
<dbReference type="EMBL" id="KF901110">
    <property type="protein sequence ID" value="AIF18436.1"/>
    <property type="molecule type" value="Genomic_DNA"/>
</dbReference>
<proteinExistence type="predicted"/>